<accession>E8UBS8</accession>
<feature type="signal peptide" evidence="1">
    <location>
        <begin position="1"/>
        <end position="20"/>
    </location>
</feature>
<dbReference type="RefSeq" id="WP_013558021.1">
    <property type="nucleotide sequence ID" value="NC_014958.1"/>
</dbReference>
<proteinExistence type="predicted"/>
<keyword evidence="1" id="KW-0732">Signal</keyword>
<dbReference type="AlphaFoldDB" id="E8UBS8"/>
<feature type="chain" id="PRO_5003228562" evidence="1">
    <location>
        <begin position="21"/>
        <end position="118"/>
    </location>
</feature>
<organism evidence="2 3">
    <name type="scientific">Deinococcus maricopensis (strain DSM 21211 / LMG 22137 / NRRL B-23946 / LB-34)</name>
    <dbReference type="NCBI Taxonomy" id="709986"/>
    <lineage>
        <taxon>Bacteria</taxon>
        <taxon>Thermotogati</taxon>
        <taxon>Deinococcota</taxon>
        <taxon>Deinococci</taxon>
        <taxon>Deinococcales</taxon>
        <taxon>Deinococcaceae</taxon>
        <taxon>Deinococcus</taxon>
    </lineage>
</organism>
<reference evidence="3" key="2">
    <citation type="submission" date="2011-01" db="EMBL/GenBank/DDBJ databases">
        <title>The complete genome of Deinococcus maricopensis DSM 21211.</title>
        <authorList>
            <consortium name="US DOE Joint Genome Institute (JGI-PGF)"/>
            <person name="Lucas S."/>
            <person name="Copeland A."/>
            <person name="Lapidus A."/>
            <person name="Goodwin L."/>
            <person name="Pitluck S."/>
            <person name="Kyrpides N."/>
            <person name="Mavromatis K."/>
            <person name="Pagani I."/>
            <person name="Ivanova N."/>
            <person name="Ovchinnikova G."/>
            <person name="Zeytun A."/>
            <person name="Detter J.C."/>
            <person name="Han C."/>
            <person name="Land M."/>
            <person name="Hauser L."/>
            <person name="Markowitz V."/>
            <person name="Cheng J.-F."/>
            <person name="Hugenholtz P."/>
            <person name="Woyke T."/>
            <person name="Wu D."/>
            <person name="Pukall R."/>
            <person name="Gehrich-Schroeter G."/>
            <person name="Brambilla E."/>
            <person name="Klenk H.-P."/>
            <person name="Eisen J.A."/>
        </authorList>
    </citation>
    <scope>NUCLEOTIDE SEQUENCE [LARGE SCALE GENOMIC DNA]</scope>
    <source>
        <strain evidence="3">DSM 21211 / LMG 22137 / NRRL B-23946 / LB-34</strain>
    </source>
</reference>
<evidence type="ECO:0000256" key="1">
    <source>
        <dbReference type="SAM" id="SignalP"/>
    </source>
</evidence>
<sequence length="118" mass="12852" precursor="true">MRTALTLTLAALLALPAAHAQATESAPRPVTVSEVNAFLSGLDTPEPTRRALNGDAAALRTELLARGYTWMRADTYRQPGDTQVYYHAKSNRTAYVIQADGVILKGAFGQPSILFRYE</sequence>
<keyword evidence="3" id="KW-1185">Reference proteome</keyword>
<name>E8UBS8_DEIML</name>
<evidence type="ECO:0000313" key="2">
    <source>
        <dbReference type="EMBL" id="ADV68517.1"/>
    </source>
</evidence>
<gene>
    <name evidence="2" type="ordered locus">Deima_2888</name>
</gene>
<dbReference type="HOGENOM" id="CLU_2069224_0_0_0"/>
<dbReference type="Proteomes" id="UP000008635">
    <property type="component" value="Chromosome"/>
</dbReference>
<evidence type="ECO:0000313" key="3">
    <source>
        <dbReference type="Proteomes" id="UP000008635"/>
    </source>
</evidence>
<dbReference type="EMBL" id="CP002454">
    <property type="protein sequence ID" value="ADV68517.1"/>
    <property type="molecule type" value="Genomic_DNA"/>
</dbReference>
<reference evidence="2 3" key="1">
    <citation type="journal article" date="2011" name="Stand. Genomic Sci.">
        <title>Complete genome sequence of Deinococcus maricopensis type strain (LB-34).</title>
        <authorList>
            <person name="Pukall R."/>
            <person name="Zeytun A."/>
            <person name="Lucas S."/>
            <person name="Lapidus A."/>
            <person name="Hammon N."/>
            <person name="Deshpande S."/>
            <person name="Nolan M."/>
            <person name="Cheng J.F."/>
            <person name="Pitluck S."/>
            <person name="Liolios K."/>
            <person name="Pagani I."/>
            <person name="Mikhailova N."/>
            <person name="Ivanova N."/>
            <person name="Mavromatis K."/>
            <person name="Pati A."/>
            <person name="Tapia R."/>
            <person name="Han C."/>
            <person name="Goodwin L."/>
            <person name="Chen A."/>
            <person name="Palaniappan K."/>
            <person name="Land M."/>
            <person name="Hauser L."/>
            <person name="Chang Y.J."/>
            <person name="Jeffries C.D."/>
            <person name="Brambilla E.M."/>
            <person name="Rohde M."/>
            <person name="Goker M."/>
            <person name="Detter J.C."/>
            <person name="Woyke T."/>
            <person name="Bristow J."/>
            <person name="Eisen J.A."/>
            <person name="Markowitz V."/>
            <person name="Hugenholtz P."/>
            <person name="Kyrpides N.C."/>
            <person name="Klenk H.P."/>
        </authorList>
    </citation>
    <scope>NUCLEOTIDE SEQUENCE [LARGE SCALE GENOMIC DNA]</scope>
    <source>
        <strain evidence="3">DSM 21211 / LMG 22137 / NRRL B-23946 / LB-34</strain>
    </source>
</reference>
<protein>
    <submittedName>
        <fullName evidence="2">Uncharacterized protein</fullName>
    </submittedName>
</protein>
<dbReference type="KEGG" id="dmr:Deima_2888"/>